<keyword evidence="8" id="KW-0966">Cell projection</keyword>
<evidence type="ECO:0000256" key="4">
    <source>
        <dbReference type="RuleBase" id="RU362116"/>
    </source>
</evidence>
<evidence type="ECO:0000259" key="7">
    <source>
        <dbReference type="Pfam" id="PF22692"/>
    </source>
</evidence>
<evidence type="ECO:0000313" key="8">
    <source>
        <dbReference type="EMBL" id="PMP72280.1"/>
    </source>
</evidence>
<dbReference type="InterPro" id="IPR001444">
    <property type="entry name" value="Flag_bb_rod_N"/>
</dbReference>
<dbReference type="NCBIfam" id="TIGR02490">
    <property type="entry name" value="flgF"/>
    <property type="match status" value="1"/>
</dbReference>
<dbReference type="PANTHER" id="PTHR30435:SF19">
    <property type="entry name" value="FLAGELLAR BASAL-BODY ROD PROTEIN FLGG"/>
    <property type="match status" value="1"/>
</dbReference>
<dbReference type="Pfam" id="PF22692">
    <property type="entry name" value="LlgE_F_G_D1"/>
    <property type="match status" value="1"/>
</dbReference>
<dbReference type="EMBL" id="PNIO01000011">
    <property type="protein sequence ID" value="PMP72280.1"/>
    <property type="molecule type" value="Genomic_DNA"/>
</dbReference>
<gene>
    <name evidence="8" type="primary">flgF</name>
    <name evidence="8" type="ORF">C0186_01725</name>
</gene>
<dbReference type="AlphaFoldDB" id="A0A2J6WPI5"/>
<comment type="similarity">
    <text evidence="2 4">Belongs to the flagella basal body rod proteins family.</text>
</comment>
<keyword evidence="3 4" id="KW-0975">Bacterial flagellum</keyword>
<dbReference type="GO" id="GO:0071978">
    <property type="term" value="P:bacterial-type flagellum-dependent swarming motility"/>
    <property type="evidence" value="ECO:0007669"/>
    <property type="project" value="TreeGrafter"/>
</dbReference>
<organism evidence="8 9">
    <name type="scientific">Thermodesulfovibrio aggregans</name>
    <dbReference type="NCBI Taxonomy" id="86166"/>
    <lineage>
        <taxon>Bacteria</taxon>
        <taxon>Pseudomonadati</taxon>
        <taxon>Nitrospirota</taxon>
        <taxon>Thermodesulfovibrionia</taxon>
        <taxon>Thermodesulfovibrionales</taxon>
        <taxon>Thermodesulfovibrionaceae</taxon>
        <taxon>Thermodesulfovibrio</taxon>
    </lineage>
</organism>
<evidence type="ECO:0000256" key="3">
    <source>
        <dbReference type="ARBA" id="ARBA00023143"/>
    </source>
</evidence>
<evidence type="ECO:0000256" key="2">
    <source>
        <dbReference type="ARBA" id="ARBA00009677"/>
    </source>
</evidence>
<proteinExistence type="inferred from homology"/>
<evidence type="ECO:0000256" key="1">
    <source>
        <dbReference type="ARBA" id="ARBA00004117"/>
    </source>
</evidence>
<feature type="domain" description="Flagellar basal-body/hook protein C-terminal" evidence="6">
    <location>
        <begin position="191"/>
        <end position="234"/>
    </location>
</feature>
<sequence length="239" mass="26894">MYKGIYITMTGMFMREKELEAVSHNLANINTTGYKRQQFASRLYPLLSGRPSELNAIYQDARAQTYFATQYIDTSQGVLKQTQNPFDLAIKGEGFFAVRQGDKIFYTREGSFTRDKENFLITQAGLRVLDENNNPIVIDGTKIEIGKDGSVSVDGNPVGRIKVVKLNNLRHLGNSLYEGLEAGQANGEILQGWIEGSNVNPMSEMVQMIQAIRNFDLTQRATRNFDELAQRAVNEIARI</sequence>
<protein>
    <submittedName>
        <fullName evidence="8">Flagellar basal-body rod protein FlgF</fullName>
    </submittedName>
</protein>
<dbReference type="InterPro" id="IPR053967">
    <property type="entry name" value="LlgE_F_G-like_D1"/>
</dbReference>
<comment type="caution">
    <text evidence="8">The sequence shown here is derived from an EMBL/GenBank/DDBJ whole genome shotgun (WGS) entry which is preliminary data.</text>
</comment>
<reference evidence="8 9" key="1">
    <citation type="submission" date="2018-01" db="EMBL/GenBank/DDBJ databases">
        <title>Metagenomic assembled genomes from two thermal pools in the Uzon Caldera, Kamchatka, Russia.</title>
        <authorList>
            <person name="Wilkins L."/>
            <person name="Ettinger C."/>
        </authorList>
    </citation>
    <scope>NUCLEOTIDE SEQUENCE [LARGE SCALE GENOMIC DNA]</scope>
    <source>
        <strain evidence="8">ZAV-04</strain>
    </source>
</reference>
<keyword evidence="8" id="KW-0969">Cilium</keyword>
<accession>A0A2J6WPI5</accession>
<dbReference type="NCBIfam" id="TIGR03506">
    <property type="entry name" value="FlgEFG_subfam"/>
    <property type="match status" value="1"/>
</dbReference>
<dbReference type="InterPro" id="IPR020013">
    <property type="entry name" value="Flagellar_FlgE/F/G"/>
</dbReference>
<dbReference type="Proteomes" id="UP000242288">
    <property type="component" value="Unassembled WGS sequence"/>
</dbReference>
<evidence type="ECO:0000313" key="9">
    <source>
        <dbReference type="Proteomes" id="UP000242288"/>
    </source>
</evidence>
<dbReference type="PANTHER" id="PTHR30435">
    <property type="entry name" value="FLAGELLAR PROTEIN"/>
    <property type="match status" value="1"/>
</dbReference>
<evidence type="ECO:0000259" key="6">
    <source>
        <dbReference type="Pfam" id="PF06429"/>
    </source>
</evidence>
<dbReference type="InterPro" id="IPR037925">
    <property type="entry name" value="FlgE/F/G-like"/>
</dbReference>
<feature type="domain" description="Flagellar basal body rod protein N-terminal" evidence="5">
    <location>
        <begin position="5"/>
        <end position="35"/>
    </location>
</feature>
<dbReference type="Pfam" id="PF00460">
    <property type="entry name" value="Flg_bb_rod"/>
    <property type="match status" value="1"/>
</dbReference>
<dbReference type="InterPro" id="IPR012836">
    <property type="entry name" value="FlgF"/>
</dbReference>
<dbReference type="SUPFAM" id="SSF117143">
    <property type="entry name" value="Flagellar hook protein flgE"/>
    <property type="match status" value="1"/>
</dbReference>
<keyword evidence="8" id="KW-0282">Flagellum</keyword>
<dbReference type="Pfam" id="PF06429">
    <property type="entry name" value="Flg_bbr_C"/>
    <property type="match status" value="1"/>
</dbReference>
<feature type="domain" description="Flagellar hook protein FlgE/F/G-like D1" evidence="7">
    <location>
        <begin position="89"/>
        <end position="153"/>
    </location>
</feature>
<name>A0A2J6WPI5_9BACT</name>
<dbReference type="GO" id="GO:0030694">
    <property type="term" value="C:bacterial-type flagellum basal body, rod"/>
    <property type="evidence" value="ECO:0007669"/>
    <property type="project" value="InterPro"/>
</dbReference>
<dbReference type="InterPro" id="IPR010930">
    <property type="entry name" value="Flg_bb/hook_C_dom"/>
</dbReference>
<comment type="subcellular location">
    <subcellularLocation>
        <location evidence="1 4">Bacterial flagellum basal body</location>
    </subcellularLocation>
</comment>
<evidence type="ECO:0000259" key="5">
    <source>
        <dbReference type="Pfam" id="PF00460"/>
    </source>
</evidence>